<dbReference type="Gene3D" id="3.30.1150.10">
    <property type="match status" value="1"/>
</dbReference>
<dbReference type="GO" id="GO:0055085">
    <property type="term" value="P:transmembrane transport"/>
    <property type="evidence" value="ECO:0007669"/>
    <property type="project" value="InterPro"/>
</dbReference>
<dbReference type="PANTHER" id="PTHR33446:SF2">
    <property type="entry name" value="PROTEIN TONB"/>
    <property type="match status" value="1"/>
</dbReference>
<feature type="domain" description="TonB C-terminal" evidence="12">
    <location>
        <begin position="155"/>
        <end position="242"/>
    </location>
</feature>
<dbReference type="EMBL" id="FPHI01000051">
    <property type="protein sequence ID" value="SFV70468.1"/>
    <property type="molecule type" value="Genomic_DNA"/>
</dbReference>
<dbReference type="InterPro" id="IPR003538">
    <property type="entry name" value="TonB"/>
</dbReference>
<evidence type="ECO:0000256" key="5">
    <source>
        <dbReference type="ARBA" id="ARBA00022519"/>
    </source>
</evidence>
<keyword evidence="7" id="KW-0653">Protein transport</keyword>
<organism evidence="13">
    <name type="scientific">hydrothermal vent metagenome</name>
    <dbReference type="NCBI Taxonomy" id="652676"/>
    <lineage>
        <taxon>unclassified sequences</taxon>
        <taxon>metagenomes</taxon>
        <taxon>ecological metagenomes</taxon>
    </lineage>
</organism>
<accession>A0A1W1CX76</accession>
<keyword evidence="4" id="KW-1003">Cell membrane</keyword>
<feature type="region of interest" description="Disordered" evidence="10">
    <location>
        <begin position="107"/>
        <end position="155"/>
    </location>
</feature>
<dbReference type="AlphaFoldDB" id="A0A1W1CX76"/>
<dbReference type="InterPro" id="IPR037682">
    <property type="entry name" value="TonB_C"/>
</dbReference>
<reference evidence="13" key="1">
    <citation type="submission" date="2016-10" db="EMBL/GenBank/DDBJ databases">
        <authorList>
            <person name="de Groot N.N."/>
        </authorList>
    </citation>
    <scope>NUCLEOTIDE SEQUENCE</scope>
</reference>
<keyword evidence="9 11" id="KW-0472">Membrane</keyword>
<dbReference type="NCBIfam" id="TIGR01352">
    <property type="entry name" value="tonB_Cterm"/>
    <property type="match status" value="1"/>
</dbReference>
<feature type="compositionally biased region" description="Basic residues" evidence="10">
    <location>
        <begin position="107"/>
        <end position="137"/>
    </location>
</feature>
<dbReference type="SUPFAM" id="SSF74653">
    <property type="entry name" value="TolA/TonB C-terminal domain"/>
    <property type="match status" value="1"/>
</dbReference>
<dbReference type="GO" id="GO:0015031">
    <property type="term" value="P:protein transport"/>
    <property type="evidence" value="ECO:0007669"/>
    <property type="project" value="UniProtKB-KW"/>
</dbReference>
<evidence type="ECO:0000313" key="13">
    <source>
        <dbReference type="EMBL" id="SFV70468.1"/>
    </source>
</evidence>
<keyword evidence="8 11" id="KW-1133">Transmembrane helix</keyword>
<evidence type="ECO:0000256" key="2">
    <source>
        <dbReference type="ARBA" id="ARBA00006555"/>
    </source>
</evidence>
<gene>
    <name evidence="13" type="ORF">MNB_SV-3-363</name>
</gene>
<evidence type="ECO:0000256" key="11">
    <source>
        <dbReference type="SAM" id="Phobius"/>
    </source>
</evidence>
<evidence type="ECO:0000256" key="4">
    <source>
        <dbReference type="ARBA" id="ARBA00022475"/>
    </source>
</evidence>
<dbReference type="Pfam" id="PF03544">
    <property type="entry name" value="TonB_C"/>
    <property type="match status" value="1"/>
</dbReference>
<dbReference type="GO" id="GO:0031992">
    <property type="term" value="F:energy transducer activity"/>
    <property type="evidence" value="ECO:0007669"/>
    <property type="project" value="InterPro"/>
</dbReference>
<dbReference type="PANTHER" id="PTHR33446">
    <property type="entry name" value="PROTEIN TONB-RELATED"/>
    <property type="match status" value="1"/>
</dbReference>
<keyword evidence="5" id="KW-0997">Cell inner membrane</keyword>
<feature type="compositionally biased region" description="Low complexity" evidence="10">
    <location>
        <begin position="138"/>
        <end position="148"/>
    </location>
</feature>
<dbReference type="GO" id="GO:0098797">
    <property type="term" value="C:plasma membrane protein complex"/>
    <property type="evidence" value="ECO:0007669"/>
    <property type="project" value="TreeGrafter"/>
</dbReference>
<evidence type="ECO:0000256" key="6">
    <source>
        <dbReference type="ARBA" id="ARBA00022692"/>
    </source>
</evidence>
<dbReference type="GO" id="GO:0030288">
    <property type="term" value="C:outer membrane-bounded periplasmic space"/>
    <property type="evidence" value="ECO:0007669"/>
    <property type="project" value="InterPro"/>
</dbReference>
<comment type="similarity">
    <text evidence="2">Belongs to the TonB family.</text>
</comment>
<dbReference type="GO" id="GO:0015891">
    <property type="term" value="P:siderophore transport"/>
    <property type="evidence" value="ECO:0007669"/>
    <property type="project" value="InterPro"/>
</dbReference>
<dbReference type="PRINTS" id="PR01374">
    <property type="entry name" value="TONBPROTEIN"/>
</dbReference>
<feature type="transmembrane region" description="Helical" evidence="11">
    <location>
        <begin position="12"/>
        <end position="30"/>
    </location>
</feature>
<keyword evidence="6 11" id="KW-0812">Transmembrane</keyword>
<dbReference type="InterPro" id="IPR051045">
    <property type="entry name" value="TonB-dependent_transducer"/>
</dbReference>
<evidence type="ECO:0000256" key="1">
    <source>
        <dbReference type="ARBA" id="ARBA00004383"/>
    </source>
</evidence>
<dbReference type="PROSITE" id="PS52015">
    <property type="entry name" value="TONB_CTD"/>
    <property type="match status" value="1"/>
</dbReference>
<evidence type="ECO:0000256" key="3">
    <source>
        <dbReference type="ARBA" id="ARBA00022448"/>
    </source>
</evidence>
<comment type="subcellular location">
    <subcellularLocation>
        <location evidence="1">Cell inner membrane</location>
        <topology evidence="1">Single-pass membrane protein</topology>
        <orientation evidence="1">Periplasmic side</orientation>
    </subcellularLocation>
</comment>
<name>A0A1W1CX76_9ZZZZ</name>
<evidence type="ECO:0000256" key="7">
    <source>
        <dbReference type="ARBA" id="ARBA00022927"/>
    </source>
</evidence>
<proteinExistence type="inferred from homology"/>
<evidence type="ECO:0000256" key="8">
    <source>
        <dbReference type="ARBA" id="ARBA00022989"/>
    </source>
</evidence>
<sequence>MMQRHGIRHFISYFVTALLYVGIAVIFFYSKNHHYVSSEVLKEKSIQMSLSTFVPEIVEAPKEIVKEVVEPVVEEEPKVEEIIEEPVPEPMVEKVVETPIVKKPKPVIKKRIEKPKKKKKAQKQKIKKKRVKKKKPSRQQASSKQSKSTKAERNKFWTSLRAKIDRNKFYPRIAKKRGMEGSVKVKFTILSNGNVGHILVRGPKVFYKSARNAVKKAFPIDAKKSPVSLPSSVNLILHYQLR</sequence>
<evidence type="ECO:0000256" key="10">
    <source>
        <dbReference type="SAM" id="MobiDB-lite"/>
    </source>
</evidence>
<keyword evidence="3" id="KW-0813">Transport</keyword>
<evidence type="ECO:0000259" key="12">
    <source>
        <dbReference type="PROSITE" id="PS52015"/>
    </source>
</evidence>
<evidence type="ECO:0000256" key="9">
    <source>
        <dbReference type="ARBA" id="ARBA00023136"/>
    </source>
</evidence>
<dbReference type="InterPro" id="IPR006260">
    <property type="entry name" value="TonB/TolA_C"/>
</dbReference>
<protein>
    <submittedName>
        <fullName evidence="13">Ferric siderophore transport system, periplasmic binding protein TonB</fullName>
    </submittedName>
</protein>